<keyword evidence="2" id="KW-1185">Reference proteome</keyword>
<sequence>MRMLTKANPLKVRVDIRDQWDSPNGLIQKSVDSLAKMLGHKVVPYVALKDTYPDKSTFVPSVIRAVVLFYDLLVARLEREGESEWTENILKDMGKSPAGWLLRIEAYNSSRPRVALKANLGQFLLVFPTHELAINAPIQAGFDQDLNRFFAPVASVAEIYLQWKGWDCPTELFKNTTPYIVRVDARTSPLIVEASHQPSLDLLVSYLKKWAKQNRQDSLKESDFVFGIIDRIEIELQFGNLSTRPLNPAIILAFVEGVLGYKETHTTGSIWTFKLETPLK</sequence>
<reference evidence="1" key="1">
    <citation type="submission" date="2020-11" db="EMBL/GenBank/DDBJ databases">
        <authorList>
            <consortium name="DOE Joint Genome Institute"/>
            <person name="Ahrendt S."/>
            <person name="Riley R."/>
            <person name="Andreopoulos W."/>
            <person name="LaButti K."/>
            <person name="Pangilinan J."/>
            <person name="Ruiz-duenas F.J."/>
            <person name="Barrasa J.M."/>
            <person name="Sanchez-Garcia M."/>
            <person name="Camarero S."/>
            <person name="Miyauchi S."/>
            <person name="Serrano A."/>
            <person name="Linde D."/>
            <person name="Babiker R."/>
            <person name="Drula E."/>
            <person name="Ayuso-Fernandez I."/>
            <person name="Pacheco R."/>
            <person name="Padilla G."/>
            <person name="Ferreira P."/>
            <person name="Barriuso J."/>
            <person name="Kellner H."/>
            <person name="Castanera R."/>
            <person name="Alfaro M."/>
            <person name="Ramirez L."/>
            <person name="Pisabarro A.G."/>
            <person name="Kuo A."/>
            <person name="Tritt A."/>
            <person name="Lipzen A."/>
            <person name="He G."/>
            <person name="Yan M."/>
            <person name="Ng V."/>
            <person name="Cullen D."/>
            <person name="Martin F."/>
            <person name="Rosso M.-N."/>
            <person name="Henrissat B."/>
            <person name="Hibbett D."/>
            <person name="Martinez A.T."/>
            <person name="Grigoriev I.V."/>
        </authorList>
    </citation>
    <scope>NUCLEOTIDE SEQUENCE</scope>
    <source>
        <strain evidence="1">AH 44721</strain>
    </source>
</reference>
<proteinExistence type="predicted"/>
<gene>
    <name evidence="1" type="ORF">CPB84DRAFT_1826061</name>
</gene>
<comment type="caution">
    <text evidence="1">The sequence shown here is derived from an EMBL/GenBank/DDBJ whole genome shotgun (WGS) entry which is preliminary data.</text>
</comment>
<evidence type="ECO:0000313" key="2">
    <source>
        <dbReference type="Proteomes" id="UP000724874"/>
    </source>
</evidence>
<protein>
    <submittedName>
        <fullName evidence="1">Uncharacterized protein</fullName>
    </submittedName>
</protein>
<dbReference type="AlphaFoldDB" id="A0A9P5NJS9"/>
<accession>A0A9P5NJS9</accession>
<organism evidence="1 2">
    <name type="scientific">Gymnopilus junonius</name>
    <name type="common">Spectacular rustgill mushroom</name>
    <name type="synonym">Gymnopilus spectabilis subsp. junonius</name>
    <dbReference type="NCBI Taxonomy" id="109634"/>
    <lineage>
        <taxon>Eukaryota</taxon>
        <taxon>Fungi</taxon>
        <taxon>Dikarya</taxon>
        <taxon>Basidiomycota</taxon>
        <taxon>Agaricomycotina</taxon>
        <taxon>Agaricomycetes</taxon>
        <taxon>Agaricomycetidae</taxon>
        <taxon>Agaricales</taxon>
        <taxon>Agaricineae</taxon>
        <taxon>Hymenogastraceae</taxon>
        <taxon>Gymnopilus</taxon>
    </lineage>
</organism>
<dbReference type="Proteomes" id="UP000724874">
    <property type="component" value="Unassembled WGS sequence"/>
</dbReference>
<dbReference type="OrthoDB" id="4926491at2759"/>
<evidence type="ECO:0000313" key="1">
    <source>
        <dbReference type="EMBL" id="KAF8893215.1"/>
    </source>
</evidence>
<name>A0A9P5NJS9_GYMJU</name>
<dbReference type="EMBL" id="JADNYJ010000067">
    <property type="protein sequence ID" value="KAF8893215.1"/>
    <property type="molecule type" value="Genomic_DNA"/>
</dbReference>